<keyword evidence="10" id="KW-1185">Reference proteome</keyword>
<evidence type="ECO:0000256" key="1">
    <source>
        <dbReference type="ARBA" id="ARBA00022485"/>
    </source>
</evidence>
<dbReference type="Gene3D" id="3.20.20.20">
    <property type="entry name" value="Dihydropteroate synthase-like"/>
    <property type="match status" value="1"/>
</dbReference>
<reference evidence="10" key="1">
    <citation type="submission" date="2016-12" db="EMBL/GenBank/DDBJ databases">
        <title>Draft Genome Sequences od Carboxydothermus pertinax and islandicus, Hydrogenogenic Carboxydotrophic Bacteria.</title>
        <authorList>
            <person name="Fukuyama Y."/>
            <person name="Ohmae K."/>
            <person name="Yoneda Y."/>
            <person name="Yoshida T."/>
            <person name="Sako Y."/>
        </authorList>
    </citation>
    <scope>NUCLEOTIDE SEQUENCE [LARGE SCALE GENOMIC DNA]</scope>
    <source>
        <strain evidence="10">SET</strain>
    </source>
</reference>
<proteinExistence type="predicted"/>
<keyword evidence="3 7" id="KW-0408">Iron</keyword>
<protein>
    <submittedName>
        <fullName evidence="9">Acetyl-CoA synthase subunit gamma</fullName>
    </submittedName>
</protein>
<dbReference type="InterPro" id="IPR016041">
    <property type="entry name" value="Ac-CoA_synth_d_su_TIM-brl"/>
</dbReference>
<dbReference type="InterPro" id="IPR016218">
    <property type="entry name" value="AcylCoA_decarb/synth_gsu"/>
</dbReference>
<dbReference type="SUPFAM" id="SSF51717">
    <property type="entry name" value="Dihydropteroate synthetase-like"/>
    <property type="match status" value="1"/>
</dbReference>
<keyword evidence="5" id="KW-0170">Cobalt</keyword>
<feature type="binding site" evidence="7">
    <location>
        <position position="25"/>
    </location>
    <ligand>
        <name>[4Fe-4S] cluster</name>
        <dbReference type="ChEBI" id="CHEBI:49883"/>
    </ligand>
</feature>
<dbReference type="Proteomes" id="UP000187338">
    <property type="component" value="Unassembled WGS sequence"/>
</dbReference>
<dbReference type="GO" id="GO:0046356">
    <property type="term" value="P:acetyl-CoA catabolic process"/>
    <property type="evidence" value="ECO:0007669"/>
    <property type="project" value="InterPro"/>
</dbReference>
<gene>
    <name evidence="9" type="ORF">ciss_06290</name>
</gene>
<comment type="caution">
    <text evidence="9">The sequence shown here is derived from an EMBL/GenBank/DDBJ whole genome shotgun (WGS) entry which is preliminary data.</text>
</comment>
<dbReference type="InterPro" id="IPR007202">
    <property type="entry name" value="4Fe-4S_dom"/>
</dbReference>
<dbReference type="OrthoDB" id="140437at2"/>
<keyword evidence="4 7" id="KW-0411">Iron-sulfur</keyword>
<dbReference type="GO" id="GO:0051539">
    <property type="term" value="F:4 iron, 4 sulfur cluster binding"/>
    <property type="evidence" value="ECO:0007669"/>
    <property type="project" value="UniProtKB-KW"/>
</dbReference>
<dbReference type="Gene3D" id="1.10.15.40">
    <property type="entry name" value="Electron transport complex subunit B, putative Fe-S cluster"/>
    <property type="match status" value="1"/>
</dbReference>
<dbReference type="InterPro" id="IPR011005">
    <property type="entry name" value="Dihydropteroate_synth-like_sf"/>
</dbReference>
<keyword evidence="1 7" id="KW-0004">4Fe-4S</keyword>
<evidence type="ECO:0000256" key="2">
    <source>
        <dbReference type="ARBA" id="ARBA00022723"/>
    </source>
</evidence>
<evidence type="ECO:0000259" key="8">
    <source>
        <dbReference type="PROSITE" id="PS51656"/>
    </source>
</evidence>
<dbReference type="PANTHER" id="PTHR36214">
    <property type="match status" value="1"/>
</dbReference>
<name>A0A1L8D0H8_9THEO</name>
<feature type="binding site" evidence="6">
    <location>
        <position position="432"/>
    </location>
    <ligand>
        <name>5-methoxybenzimidazolylcob(I)amide</name>
        <dbReference type="ChEBI" id="CHEBI:157765"/>
    </ligand>
</feature>
<dbReference type="PROSITE" id="PS51656">
    <property type="entry name" value="4FE4S"/>
    <property type="match status" value="1"/>
</dbReference>
<feature type="binding site" evidence="7">
    <location>
        <position position="20"/>
    </location>
    <ligand>
        <name>[4Fe-4S] cluster</name>
        <dbReference type="ChEBI" id="CHEBI:49883"/>
    </ligand>
</feature>
<sequence>MGLTGLEIYKHLPKKNCKECGQPTCLAFAMQIAAGKAGLDACPYVSDEAKELLESASAPPVALVKIGKGEKVLEIGHETVLFRHDKRFEHPCGIAILVEDTLSEGEIKERVEKINKLVFDRVGQMHSVNLVAMKGSSGDAATFAKAVAAAREITDMPFILIGTPEQLAAALETEGANNPLLYAATADNYEQMVELAKKYNAPLAVSAKGLDALAELVQKVTALGYKNLVLDPQPENINEGLFYQTQIRRQAIKKLFRPFGYPTIAFAIDENPYQAVMEASVYIAKYAGIIVLNTVEPADILPLITLRLNIYTDPQKPIAVEPKVYEILNPGPDAPVFITTNFSLTYFCVAGDVEGARIPAYILPVDTDGTSVLTAWAAGKFTPEKIAQFLNESGIAEKVNHRKAILPGGVAVLSGKLQELSGWEILVGPRESSGINSFIKQRWNV</sequence>
<dbReference type="Pfam" id="PF03599">
    <property type="entry name" value="CdhD"/>
    <property type="match status" value="1"/>
</dbReference>
<dbReference type="PIRSF" id="PIRSF000376">
    <property type="entry name" value="AcCoA_decarb_gamma"/>
    <property type="match status" value="1"/>
</dbReference>
<dbReference type="STRING" id="661089.ciss_06290"/>
<dbReference type="Gene3D" id="3.40.50.11600">
    <property type="match status" value="1"/>
</dbReference>
<dbReference type="EMBL" id="BDJL01000016">
    <property type="protein sequence ID" value="GAV24696.1"/>
    <property type="molecule type" value="Genomic_DNA"/>
</dbReference>
<keyword evidence="2 7" id="KW-0479">Metal-binding</keyword>
<evidence type="ECO:0000256" key="5">
    <source>
        <dbReference type="ARBA" id="ARBA00023285"/>
    </source>
</evidence>
<dbReference type="GO" id="GO:0008168">
    <property type="term" value="F:methyltransferase activity"/>
    <property type="evidence" value="ECO:0007669"/>
    <property type="project" value="InterPro"/>
</dbReference>
<dbReference type="PANTHER" id="PTHR36214:SF3">
    <property type="entry name" value="ACETYL-COA DECARBONYLASE_SYNTHASE COMPLEX SUBUNIT GAMMA"/>
    <property type="match status" value="1"/>
</dbReference>
<organism evidence="9 10">
    <name type="scientific">Carboxydothermus islandicus</name>
    <dbReference type="NCBI Taxonomy" id="661089"/>
    <lineage>
        <taxon>Bacteria</taxon>
        <taxon>Bacillati</taxon>
        <taxon>Bacillota</taxon>
        <taxon>Clostridia</taxon>
        <taxon>Thermoanaerobacterales</taxon>
        <taxon>Thermoanaerobacteraceae</taxon>
        <taxon>Carboxydothermus</taxon>
    </lineage>
</organism>
<evidence type="ECO:0000313" key="9">
    <source>
        <dbReference type="EMBL" id="GAV24696.1"/>
    </source>
</evidence>
<evidence type="ECO:0000256" key="7">
    <source>
        <dbReference type="PIRSR" id="PIRSR000376-2"/>
    </source>
</evidence>
<accession>A0A1L8D0H8</accession>
<feature type="binding site" evidence="7">
    <location>
        <position position="42"/>
    </location>
    <ligand>
        <name>[4Fe-4S] cluster</name>
        <dbReference type="ChEBI" id="CHEBI:49883"/>
    </ligand>
</feature>
<dbReference type="Pfam" id="PF04060">
    <property type="entry name" value="FeS"/>
    <property type="match status" value="1"/>
</dbReference>
<dbReference type="RefSeq" id="WP_075864879.1">
    <property type="nucleotide sequence ID" value="NZ_BDJL01000016.1"/>
</dbReference>
<dbReference type="InterPro" id="IPR051069">
    <property type="entry name" value="ACDS_complex_subunit"/>
</dbReference>
<feature type="binding site" evidence="6">
    <location>
        <position position="339"/>
    </location>
    <ligand>
        <name>5-methoxybenzimidazolylcob(I)amide</name>
        <dbReference type="ChEBI" id="CHEBI:157765"/>
    </ligand>
</feature>
<evidence type="ECO:0000256" key="6">
    <source>
        <dbReference type="PIRSR" id="PIRSR000376-1"/>
    </source>
</evidence>
<evidence type="ECO:0000313" key="10">
    <source>
        <dbReference type="Proteomes" id="UP000187338"/>
    </source>
</evidence>
<dbReference type="NCBIfam" id="NF003195">
    <property type="entry name" value="PRK04165.1"/>
    <property type="match status" value="1"/>
</dbReference>
<feature type="binding site" evidence="6">
    <location>
        <position position="345"/>
    </location>
    <ligand>
        <name>5-methoxybenzimidazolylcob(I)amide</name>
        <dbReference type="ChEBI" id="CHEBI:157765"/>
    </ligand>
</feature>
<feature type="domain" description="4Fe-4S" evidence="8">
    <location>
        <begin position="1"/>
        <end position="59"/>
    </location>
</feature>
<evidence type="ECO:0000256" key="4">
    <source>
        <dbReference type="ARBA" id="ARBA00023014"/>
    </source>
</evidence>
<feature type="binding site" evidence="7">
    <location>
        <position position="17"/>
    </location>
    <ligand>
        <name>[4Fe-4S] cluster</name>
        <dbReference type="ChEBI" id="CHEBI:49883"/>
    </ligand>
</feature>
<dbReference type="AlphaFoldDB" id="A0A1L8D0H8"/>
<evidence type="ECO:0000256" key="3">
    <source>
        <dbReference type="ARBA" id="ARBA00023004"/>
    </source>
</evidence>
<feature type="binding site" evidence="6">
    <location>
        <begin position="369"/>
        <end position="372"/>
    </location>
    <ligand>
        <name>5-methoxybenzimidazolylcob(I)amide</name>
        <dbReference type="ChEBI" id="CHEBI:157765"/>
    </ligand>
</feature>
<dbReference type="GO" id="GO:0005506">
    <property type="term" value="F:iron ion binding"/>
    <property type="evidence" value="ECO:0007669"/>
    <property type="project" value="InterPro"/>
</dbReference>